<dbReference type="NCBIfam" id="NF040603">
    <property type="entry name" value="choice_anch_P"/>
    <property type="match status" value="1"/>
</dbReference>
<feature type="compositionally biased region" description="Acidic residues" evidence="2">
    <location>
        <begin position="375"/>
        <end position="385"/>
    </location>
</feature>
<dbReference type="Gene3D" id="2.60.40.10">
    <property type="entry name" value="Immunoglobulins"/>
    <property type="match status" value="1"/>
</dbReference>
<organism evidence="5 6">
    <name type="scientific">Glycomyces buryatensis</name>
    <dbReference type="NCBI Taxonomy" id="2570927"/>
    <lineage>
        <taxon>Bacteria</taxon>
        <taxon>Bacillati</taxon>
        <taxon>Actinomycetota</taxon>
        <taxon>Actinomycetes</taxon>
        <taxon>Glycomycetales</taxon>
        <taxon>Glycomycetaceae</taxon>
        <taxon>Glycomyces</taxon>
    </lineage>
</organism>
<dbReference type="GO" id="GO:0005975">
    <property type="term" value="P:carbohydrate metabolic process"/>
    <property type="evidence" value="ECO:0007669"/>
    <property type="project" value="UniProtKB-ARBA"/>
</dbReference>
<protein>
    <recommendedName>
        <fullName evidence="4">Big-1 domain-containing protein</fullName>
    </recommendedName>
</protein>
<accession>A0A4S8PTE4</accession>
<dbReference type="RefSeq" id="WP_136537065.1">
    <property type="nucleotide sequence ID" value="NZ_STGY01000077.1"/>
</dbReference>
<proteinExistence type="inferred from homology"/>
<reference evidence="5 6" key="2">
    <citation type="submission" date="2019-05" db="EMBL/GenBank/DDBJ databases">
        <title>Glycomyces buryatensis sp. nov.</title>
        <authorList>
            <person name="Nikitina E."/>
        </authorList>
    </citation>
    <scope>NUCLEOTIDE SEQUENCE [LARGE SCALE GENOMIC DNA]</scope>
    <source>
        <strain evidence="5 6">18</strain>
    </source>
</reference>
<sequence length="774" mass="80301">MRRLAGKAVSVVAGGVLVLSLAVTAPEESPEADVAEWESAAVEQDDVDSQGTIACETEPGGEVFYPTNPEGSPSASASAEYNERFAQVGEDDDTLPFLRDLAPGGTSFWIPQGLAYWPDWDGQGKDLLLVGAYRDGYDSIIYGIDPETGKTIGTVKTTEGHLGGIVVLGDWAYVGSGQPTVSIRRYGLDQLRDGIKEGAQNGVPLEDMPSATYRDQDVEGSGWLGTDGETIYAGRYERSDDLLAPIMRQYEIGEGGVLVQIGNEYVVPLGTQGMAVVDGDYYFSVGPDHTTGGKQRSYLYRVDEEDMGENIYFGPPHGQLFKLASACFSAPSMSEGIGRNGDEVYLAFESGTQEYADGDAANEVEHIHVGQLGSDGDDDDGDDGDLPGSTTSYTGPTEADFHDEFTASARLTDGDGPVSGERVDFELGSGGGSQSCGATTDAEGVAACALTPTQRPGQTTLTASFGGSSDLASSQDTVSFTVSKQETALRYTGPERVANGTPTELSGILTEETHDGPPVADRSVTLALGEGDDRQSCDAVTNGDGEAACEIESVDQPLNEEATVPVNLSFDGDDYYESSSVDDTVLLEYYTGRAFGLSAEVDLLDLGAGLEPTPDTGPIRTADATENDPGCVADVSTLVISAESVCPQVTTSLAPGTSTSTTSVQNAEIGLPGLPVIEIEGATARSTSTCDAGGSADGATDLTLRVGGDAVEITGEANATVDLGGAAKLVVNEQEPVSGADHGLTVNAVHLTAADGAVDIVIASATSDVHNCVE</sequence>
<feature type="chain" id="PRO_5038991175" description="Big-1 domain-containing protein" evidence="3">
    <location>
        <begin position="26"/>
        <end position="774"/>
    </location>
</feature>
<dbReference type="SUPFAM" id="SSF50969">
    <property type="entry name" value="YVTN repeat-like/Quinoprotein amine dehydrogenase"/>
    <property type="match status" value="1"/>
</dbReference>
<dbReference type="InterPro" id="IPR011044">
    <property type="entry name" value="Quino_amine_DH_bsu"/>
</dbReference>
<feature type="domain" description="Big-1" evidence="4">
    <location>
        <begin position="389"/>
        <end position="481"/>
    </location>
</feature>
<gene>
    <name evidence="5" type="ORF">FAB82_23835</name>
</gene>
<dbReference type="InterPro" id="IPR003344">
    <property type="entry name" value="Big_1_dom"/>
</dbReference>
<dbReference type="OrthoDB" id="9813435at2"/>
<keyword evidence="6" id="KW-1185">Reference proteome</keyword>
<evidence type="ECO:0000256" key="2">
    <source>
        <dbReference type="SAM" id="MobiDB-lite"/>
    </source>
</evidence>
<feature type="signal peptide" evidence="3">
    <location>
        <begin position="1"/>
        <end position="25"/>
    </location>
</feature>
<dbReference type="EMBL" id="STGY01000077">
    <property type="protein sequence ID" value="THV34683.1"/>
    <property type="molecule type" value="Genomic_DNA"/>
</dbReference>
<evidence type="ECO:0000259" key="4">
    <source>
        <dbReference type="PROSITE" id="PS51127"/>
    </source>
</evidence>
<dbReference type="SUPFAM" id="SSF49373">
    <property type="entry name" value="Invasin/intimin cell-adhesion fragments"/>
    <property type="match status" value="1"/>
</dbReference>
<reference evidence="6" key="1">
    <citation type="submission" date="2019-04" db="EMBL/GenBank/DDBJ databases">
        <title>Nocardioides xinjiangensis sp. nov.</title>
        <authorList>
            <person name="Liu S."/>
        </authorList>
    </citation>
    <scope>NUCLEOTIDE SEQUENCE [LARGE SCALE GENOMIC DNA]</scope>
    <source>
        <strain evidence="6">18</strain>
    </source>
</reference>
<evidence type="ECO:0000313" key="6">
    <source>
        <dbReference type="Proteomes" id="UP000308760"/>
    </source>
</evidence>
<name>A0A4S8PTE4_9ACTN</name>
<evidence type="ECO:0000256" key="1">
    <source>
        <dbReference type="ARBA" id="ARBA00010116"/>
    </source>
</evidence>
<evidence type="ECO:0000313" key="5">
    <source>
        <dbReference type="EMBL" id="THV34683.1"/>
    </source>
</evidence>
<dbReference type="Proteomes" id="UP000308760">
    <property type="component" value="Unassembled WGS sequence"/>
</dbReference>
<dbReference type="AlphaFoldDB" id="A0A4S8PTE4"/>
<evidence type="ECO:0000256" key="3">
    <source>
        <dbReference type="SAM" id="SignalP"/>
    </source>
</evidence>
<dbReference type="InterPro" id="IPR008964">
    <property type="entry name" value="Invasin/intimin_cell_adhesion"/>
</dbReference>
<dbReference type="InterPro" id="IPR013783">
    <property type="entry name" value="Ig-like_fold"/>
</dbReference>
<comment type="caution">
    <text evidence="5">The sequence shown here is derived from an EMBL/GenBank/DDBJ whole genome shotgun (WGS) entry which is preliminary data.</text>
</comment>
<keyword evidence="3" id="KW-0732">Signal</keyword>
<feature type="region of interest" description="Disordered" evidence="2">
    <location>
        <begin position="370"/>
        <end position="439"/>
    </location>
</feature>
<dbReference type="PROSITE" id="PS51127">
    <property type="entry name" value="BIG1"/>
    <property type="match status" value="1"/>
</dbReference>
<comment type="similarity">
    <text evidence="1">Belongs to the intimin/invasin family.</text>
</comment>